<feature type="chain" id="PRO_5040270294" evidence="2">
    <location>
        <begin position="27"/>
        <end position="313"/>
    </location>
</feature>
<evidence type="ECO:0000313" key="3">
    <source>
        <dbReference type="EMBL" id="KAG1312200.1"/>
    </source>
</evidence>
<organism evidence="3 4">
    <name type="scientific">Rhizopus oryzae</name>
    <name type="common">Mucormycosis agent</name>
    <name type="synonym">Rhizopus arrhizus var. delemar</name>
    <dbReference type="NCBI Taxonomy" id="64495"/>
    <lineage>
        <taxon>Eukaryota</taxon>
        <taxon>Fungi</taxon>
        <taxon>Fungi incertae sedis</taxon>
        <taxon>Mucoromycota</taxon>
        <taxon>Mucoromycotina</taxon>
        <taxon>Mucoromycetes</taxon>
        <taxon>Mucorales</taxon>
        <taxon>Mucorineae</taxon>
        <taxon>Rhizopodaceae</taxon>
        <taxon>Rhizopus</taxon>
    </lineage>
</organism>
<keyword evidence="4" id="KW-1185">Reference proteome</keyword>
<evidence type="ECO:0000256" key="2">
    <source>
        <dbReference type="SAM" id="SignalP"/>
    </source>
</evidence>
<name>A0A9P6XEQ9_RHIOR</name>
<feature type="signal peptide" evidence="2">
    <location>
        <begin position="1"/>
        <end position="26"/>
    </location>
</feature>
<dbReference type="AlphaFoldDB" id="A0A9P6XEQ9"/>
<dbReference type="EMBL" id="JAANQT010000306">
    <property type="protein sequence ID" value="KAG1312200.1"/>
    <property type="molecule type" value="Genomic_DNA"/>
</dbReference>
<feature type="region of interest" description="Disordered" evidence="1">
    <location>
        <begin position="119"/>
        <end position="151"/>
    </location>
</feature>
<evidence type="ECO:0000313" key="4">
    <source>
        <dbReference type="Proteomes" id="UP000716291"/>
    </source>
</evidence>
<dbReference type="OrthoDB" id="2282246at2759"/>
<proteinExistence type="predicted"/>
<accession>A0A9P6XEQ9</accession>
<sequence>MRLLLSTRLVLFTIALFQLFLSVTYCQFIPSARTTIETTTTERPLPPISSVVPIVTTRTTIAPRPAISHTSTTTTLSTLQPPSSISRNTVAISATTTTTTTRQAVSSIERPSSIVRSSSTSIVTRSSTTSASSSLTTSVTSSISSAPSANSINFLKEPTDTTPILIGSIVGGIDYGLSDFPQQRKPTLVTNKHVSPTLPKLNEQGNYYRDDYNYYGHHQGDYGMQPSQHGAYGYPQQHPEYYEDGGYYYDNNPEMTSTAYSPPPIHQFYNSQEYFVNNNMGHPSLYQQQNAYKPDDIETPVIITDGRQSKVMK</sequence>
<keyword evidence="2" id="KW-0732">Signal</keyword>
<gene>
    <name evidence="3" type="ORF">G6F64_003208</name>
</gene>
<evidence type="ECO:0000256" key="1">
    <source>
        <dbReference type="SAM" id="MobiDB-lite"/>
    </source>
</evidence>
<reference evidence="3" key="1">
    <citation type="journal article" date="2020" name="Microb. Genom.">
        <title>Genetic diversity of clinical and environmental Mucorales isolates obtained from an investigation of mucormycosis cases among solid organ transplant recipients.</title>
        <authorList>
            <person name="Nguyen M.H."/>
            <person name="Kaul D."/>
            <person name="Muto C."/>
            <person name="Cheng S.J."/>
            <person name="Richter R.A."/>
            <person name="Bruno V.M."/>
            <person name="Liu G."/>
            <person name="Beyhan S."/>
            <person name="Sundermann A.J."/>
            <person name="Mounaud S."/>
            <person name="Pasculle A.W."/>
            <person name="Nierman W.C."/>
            <person name="Driscoll E."/>
            <person name="Cumbie R."/>
            <person name="Clancy C.J."/>
            <person name="Dupont C.L."/>
        </authorList>
    </citation>
    <scope>NUCLEOTIDE SEQUENCE</scope>
    <source>
        <strain evidence="3">GL11</strain>
    </source>
</reference>
<protein>
    <submittedName>
        <fullName evidence="3">Uncharacterized protein</fullName>
    </submittedName>
</protein>
<comment type="caution">
    <text evidence="3">The sequence shown here is derived from an EMBL/GenBank/DDBJ whole genome shotgun (WGS) entry which is preliminary data.</text>
</comment>
<dbReference type="Proteomes" id="UP000716291">
    <property type="component" value="Unassembled WGS sequence"/>
</dbReference>